<name>A0ABT6F0D7_9SYNE</name>
<reference evidence="3" key="1">
    <citation type="journal article" date="2022" name="Genome Biol. Evol.">
        <title>A New Gene Family Diagnostic for Intracellular Biomineralization of Amorphous Ca Carbonates by Cyanobacteria.</title>
        <authorList>
            <person name="Benzerara K."/>
            <person name="Duprat E."/>
            <person name="Bitard-Feildel T."/>
            <person name="Caumes G."/>
            <person name="Cassier-Chauvat C."/>
            <person name="Chauvat F."/>
            <person name="Dezi M."/>
            <person name="Diop S.I."/>
            <person name="Gaschignard G."/>
            <person name="Gorgen S."/>
            <person name="Gugger M."/>
            <person name="Lopez-Garcia P."/>
            <person name="Millet M."/>
            <person name="Skouri-Panet F."/>
            <person name="Moreira D."/>
            <person name="Callebaut I."/>
        </authorList>
    </citation>
    <scope>NUCLEOTIDE SEQUENCE</scope>
    <source>
        <strain evidence="3">G9</strain>
    </source>
</reference>
<evidence type="ECO:0000256" key="2">
    <source>
        <dbReference type="SAM" id="Phobius"/>
    </source>
</evidence>
<organism evidence="3 4">
    <name type="scientific">Candidatus Synechococcus calcipolaris G9</name>
    <dbReference type="NCBI Taxonomy" id="1497997"/>
    <lineage>
        <taxon>Bacteria</taxon>
        <taxon>Bacillati</taxon>
        <taxon>Cyanobacteriota</taxon>
        <taxon>Cyanophyceae</taxon>
        <taxon>Synechococcales</taxon>
        <taxon>Synechococcaceae</taxon>
        <taxon>Synechococcus</taxon>
    </lineage>
</organism>
<protein>
    <submittedName>
        <fullName evidence="3">YtxH domain-containing protein</fullName>
    </submittedName>
</protein>
<proteinExistence type="predicted"/>
<dbReference type="Proteomes" id="UP001154265">
    <property type="component" value="Unassembled WGS sequence"/>
</dbReference>
<dbReference type="InterPro" id="IPR024623">
    <property type="entry name" value="YtxH"/>
</dbReference>
<accession>A0ABT6F0D7</accession>
<dbReference type="PANTHER" id="PTHR35792">
    <property type="entry name" value="GENERAL STRESS PROTEIN"/>
    <property type="match status" value="1"/>
</dbReference>
<dbReference type="RefSeq" id="WP_277867196.1">
    <property type="nucleotide sequence ID" value="NZ_JAKKUT010000002.1"/>
</dbReference>
<dbReference type="InterPro" id="IPR052928">
    <property type="entry name" value="Desiccation-related_membrane"/>
</dbReference>
<feature type="compositionally biased region" description="Acidic residues" evidence="1">
    <location>
        <begin position="105"/>
        <end position="118"/>
    </location>
</feature>
<keyword evidence="2" id="KW-0472">Membrane</keyword>
<feature type="region of interest" description="Disordered" evidence="1">
    <location>
        <begin position="90"/>
        <end position="118"/>
    </location>
</feature>
<sequence length="118" mass="12810">MSSQRSGFFLGGLLAGGAIGTVVGLLIAPRSGKETRKLLQKSADALPELLEDVSSSLQIHRERLSESTQQSWQDTLDRLKDAIAVGLEASQQHRQSLEKNGTALEFEDAEDEPTPVNH</sequence>
<evidence type="ECO:0000313" key="3">
    <source>
        <dbReference type="EMBL" id="MDG2991326.1"/>
    </source>
</evidence>
<keyword evidence="2" id="KW-0812">Transmembrane</keyword>
<evidence type="ECO:0000313" key="4">
    <source>
        <dbReference type="Proteomes" id="UP001154265"/>
    </source>
</evidence>
<dbReference type="EMBL" id="JAKKUT010000002">
    <property type="protein sequence ID" value="MDG2991326.1"/>
    <property type="molecule type" value="Genomic_DNA"/>
</dbReference>
<keyword evidence="2" id="KW-1133">Transmembrane helix</keyword>
<gene>
    <name evidence="3" type="ORF">L3556_10350</name>
</gene>
<evidence type="ECO:0000256" key="1">
    <source>
        <dbReference type="SAM" id="MobiDB-lite"/>
    </source>
</evidence>
<comment type="caution">
    <text evidence="3">The sequence shown here is derived from an EMBL/GenBank/DDBJ whole genome shotgun (WGS) entry which is preliminary data.</text>
</comment>
<dbReference type="Pfam" id="PF12732">
    <property type="entry name" value="YtxH"/>
    <property type="match status" value="1"/>
</dbReference>
<keyword evidence="4" id="KW-1185">Reference proteome</keyword>
<reference evidence="3" key="2">
    <citation type="submission" date="2022-01" db="EMBL/GenBank/DDBJ databases">
        <authorList>
            <person name="Zivanovic Y."/>
            <person name="Moreira D."/>
            <person name="Lopez-Garcia P."/>
        </authorList>
    </citation>
    <scope>NUCLEOTIDE SEQUENCE</scope>
    <source>
        <strain evidence="3">G9</strain>
    </source>
</reference>
<feature type="transmembrane region" description="Helical" evidence="2">
    <location>
        <begin position="6"/>
        <end position="28"/>
    </location>
</feature>
<dbReference type="PANTHER" id="PTHR35792:SF1">
    <property type="entry name" value="SLL0268 PROTEIN"/>
    <property type="match status" value="1"/>
</dbReference>